<dbReference type="InterPro" id="IPR001878">
    <property type="entry name" value="Znf_CCHC"/>
</dbReference>
<feature type="compositionally biased region" description="Pro residues" evidence="8">
    <location>
        <begin position="15"/>
        <end position="35"/>
    </location>
</feature>
<keyword evidence="7" id="KW-0862">Zinc</keyword>
<dbReference type="GO" id="GO:0004519">
    <property type="term" value="F:endonuclease activity"/>
    <property type="evidence" value="ECO:0007669"/>
    <property type="project" value="UniProtKB-KW"/>
</dbReference>
<dbReference type="GO" id="GO:0003964">
    <property type="term" value="F:RNA-directed DNA polymerase activity"/>
    <property type="evidence" value="ECO:0007669"/>
    <property type="project" value="UniProtKB-KW"/>
</dbReference>
<dbReference type="Proteomes" id="UP001231189">
    <property type="component" value="Unassembled WGS sequence"/>
</dbReference>
<dbReference type="EMBL" id="JAUUTY010000002">
    <property type="protein sequence ID" value="KAK1680985.1"/>
    <property type="molecule type" value="Genomic_DNA"/>
</dbReference>
<organism evidence="10 11">
    <name type="scientific">Lolium multiflorum</name>
    <name type="common">Italian ryegrass</name>
    <name type="synonym">Lolium perenne subsp. multiflorum</name>
    <dbReference type="NCBI Taxonomy" id="4521"/>
    <lineage>
        <taxon>Eukaryota</taxon>
        <taxon>Viridiplantae</taxon>
        <taxon>Streptophyta</taxon>
        <taxon>Embryophyta</taxon>
        <taxon>Tracheophyta</taxon>
        <taxon>Spermatophyta</taxon>
        <taxon>Magnoliopsida</taxon>
        <taxon>Liliopsida</taxon>
        <taxon>Poales</taxon>
        <taxon>Poaceae</taxon>
        <taxon>BOP clade</taxon>
        <taxon>Pooideae</taxon>
        <taxon>Poodae</taxon>
        <taxon>Poeae</taxon>
        <taxon>Poeae Chloroplast Group 2 (Poeae type)</taxon>
        <taxon>Loliodinae</taxon>
        <taxon>Loliinae</taxon>
        <taxon>Lolium</taxon>
    </lineage>
</organism>
<feature type="region of interest" description="Disordered" evidence="8">
    <location>
        <begin position="1"/>
        <end position="60"/>
    </location>
</feature>
<keyword evidence="7" id="KW-0479">Metal-binding</keyword>
<keyword evidence="7" id="KW-0863">Zinc-finger</keyword>
<name>A0AAD8WUC8_LOLMU</name>
<dbReference type="SUPFAM" id="SSF56672">
    <property type="entry name" value="DNA/RNA polymerases"/>
    <property type="match status" value="1"/>
</dbReference>
<feature type="compositionally biased region" description="Polar residues" evidence="8">
    <location>
        <begin position="86"/>
        <end position="102"/>
    </location>
</feature>
<keyword evidence="5" id="KW-0378">Hydrolase</keyword>
<feature type="domain" description="CCHC-type" evidence="9">
    <location>
        <begin position="69"/>
        <end position="84"/>
    </location>
</feature>
<reference evidence="10" key="1">
    <citation type="submission" date="2023-07" db="EMBL/GenBank/DDBJ databases">
        <title>A chromosome-level genome assembly of Lolium multiflorum.</title>
        <authorList>
            <person name="Chen Y."/>
            <person name="Copetti D."/>
            <person name="Kolliker R."/>
            <person name="Studer B."/>
        </authorList>
    </citation>
    <scope>NUCLEOTIDE SEQUENCE</scope>
    <source>
        <strain evidence="10">02402/16</strain>
        <tissue evidence="10">Leaf</tissue>
    </source>
</reference>
<evidence type="ECO:0000256" key="2">
    <source>
        <dbReference type="ARBA" id="ARBA00022695"/>
    </source>
</evidence>
<dbReference type="SMART" id="SM00343">
    <property type="entry name" value="ZnF_C2HC"/>
    <property type="match status" value="1"/>
</dbReference>
<protein>
    <recommendedName>
        <fullName evidence="9">CCHC-type domain-containing protein</fullName>
    </recommendedName>
</protein>
<evidence type="ECO:0000313" key="11">
    <source>
        <dbReference type="Proteomes" id="UP001231189"/>
    </source>
</evidence>
<dbReference type="Pfam" id="PF17917">
    <property type="entry name" value="RT_RNaseH"/>
    <property type="match status" value="1"/>
</dbReference>
<evidence type="ECO:0000256" key="1">
    <source>
        <dbReference type="ARBA" id="ARBA00022679"/>
    </source>
</evidence>
<evidence type="ECO:0000256" key="5">
    <source>
        <dbReference type="ARBA" id="ARBA00022801"/>
    </source>
</evidence>
<keyword evidence="11" id="KW-1185">Reference proteome</keyword>
<dbReference type="InterPro" id="IPR043502">
    <property type="entry name" value="DNA/RNA_pol_sf"/>
</dbReference>
<dbReference type="PANTHER" id="PTHR34072:SF52">
    <property type="entry name" value="RIBONUCLEASE H"/>
    <property type="match status" value="1"/>
</dbReference>
<evidence type="ECO:0000256" key="4">
    <source>
        <dbReference type="ARBA" id="ARBA00022759"/>
    </source>
</evidence>
<dbReference type="AlphaFoldDB" id="A0AAD8WUC8"/>
<evidence type="ECO:0000259" key="9">
    <source>
        <dbReference type="PROSITE" id="PS50158"/>
    </source>
</evidence>
<dbReference type="SUPFAM" id="SSF57756">
    <property type="entry name" value="Retrovirus zinc finger-like domains"/>
    <property type="match status" value="1"/>
</dbReference>
<feature type="compositionally biased region" description="Polar residues" evidence="8">
    <location>
        <begin position="1"/>
        <end position="13"/>
    </location>
</feature>
<dbReference type="PANTHER" id="PTHR34072">
    <property type="entry name" value="ENZYMATIC POLYPROTEIN-RELATED"/>
    <property type="match status" value="1"/>
</dbReference>
<dbReference type="GO" id="GO:0003676">
    <property type="term" value="F:nucleic acid binding"/>
    <property type="evidence" value="ECO:0007669"/>
    <property type="project" value="InterPro"/>
</dbReference>
<gene>
    <name evidence="10" type="ORF">QYE76_041833</name>
</gene>
<dbReference type="PROSITE" id="PS50158">
    <property type="entry name" value="ZF_CCHC"/>
    <property type="match status" value="1"/>
</dbReference>
<keyword evidence="1" id="KW-0808">Transferase</keyword>
<comment type="caution">
    <text evidence="10">The sequence shown here is derived from an EMBL/GenBank/DDBJ whole genome shotgun (WGS) entry which is preliminary data.</text>
</comment>
<feature type="region of interest" description="Disordered" evidence="8">
    <location>
        <begin position="86"/>
        <end position="127"/>
    </location>
</feature>
<evidence type="ECO:0000256" key="3">
    <source>
        <dbReference type="ARBA" id="ARBA00022722"/>
    </source>
</evidence>
<feature type="compositionally biased region" description="Low complexity" evidence="8">
    <location>
        <begin position="36"/>
        <end position="45"/>
    </location>
</feature>
<dbReference type="InterPro" id="IPR036875">
    <property type="entry name" value="Znf_CCHC_sf"/>
</dbReference>
<evidence type="ECO:0000256" key="7">
    <source>
        <dbReference type="PROSITE-ProRule" id="PRU00047"/>
    </source>
</evidence>
<dbReference type="GO" id="GO:0016787">
    <property type="term" value="F:hydrolase activity"/>
    <property type="evidence" value="ECO:0007669"/>
    <property type="project" value="UniProtKB-KW"/>
</dbReference>
<dbReference type="GO" id="GO:0008270">
    <property type="term" value="F:zinc ion binding"/>
    <property type="evidence" value="ECO:0007669"/>
    <property type="project" value="UniProtKB-KW"/>
</dbReference>
<evidence type="ECO:0000313" key="10">
    <source>
        <dbReference type="EMBL" id="KAK1680985.1"/>
    </source>
</evidence>
<proteinExistence type="predicted"/>
<keyword evidence="6" id="KW-0695">RNA-directed DNA polymerase</keyword>
<keyword evidence="2" id="KW-0548">Nucleotidyltransferase</keyword>
<keyword evidence="3" id="KW-0540">Nuclease</keyword>
<feature type="compositionally biased region" description="Polar residues" evidence="8">
    <location>
        <begin position="46"/>
        <end position="60"/>
    </location>
</feature>
<dbReference type="InterPro" id="IPR041373">
    <property type="entry name" value="RT_RNaseH"/>
</dbReference>
<evidence type="ECO:0000256" key="8">
    <source>
        <dbReference type="SAM" id="MobiDB-lite"/>
    </source>
</evidence>
<evidence type="ECO:0000256" key="6">
    <source>
        <dbReference type="ARBA" id="ARBA00022918"/>
    </source>
</evidence>
<sequence length="352" mass="39442">MLQQGSSSTQRPRSFTPPRPAPQQQKAPPPAPRPNNPNRNYNPQRSGGSNFNPNYNRQNNTAHIPSNGCFSCGQTVHFSKTCPNKATTEQRSNAAKPNQGQARTAAGRNQNQNQNQKKSAGPSRGHLNNVNAEEAQEAPDIVLVGNRCEIYNDHKILKYIFTQRELNMRQSRWMELIKDYDLDIYYHPCKANVVADALSREPCLLNALIKVAQPKLHEELEEFGLELVSHGFLANLELKPTLFDQIKEAQVGHESIEGIKRRTYREEVPGFTIDAKGVLWCTSIENRHSRLRGGKTPERKSSPAEICREIPPEGEIVAIVTVIELDFIGIIIIISTTDTVISTAAPRHRCNI</sequence>
<keyword evidence="4" id="KW-0255">Endonuclease</keyword>
<accession>A0AAD8WUC8</accession>